<dbReference type="GO" id="GO:0005840">
    <property type="term" value="C:ribosome"/>
    <property type="evidence" value="ECO:0007669"/>
    <property type="project" value="UniProtKB-KW"/>
</dbReference>
<keyword evidence="1" id="KW-0687">Ribonucleoprotein</keyword>
<accession>A0AAD7VD92</accession>
<comment type="caution">
    <text evidence="1">The sequence shown here is derived from an EMBL/GenBank/DDBJ whole genome shotgun (WGS) entry which is preliminary data.</text>
</comment>
<gene>
    <name evidence="1" type="ORF">O6P43_009522</name>
</gene>
<protein>
    <submittedName>
        <fullName evidence="1">Ribosomal protein L24e-related protein</fullName>
    </submittedName>
</protein>
<dbReference type="EMBL" id="JARAOO010000004">
    <property type="protein sequence ID" value="KAJ7971498.1"/>
    <property type="molecule type" value="Genomic_DNA"/>
</dbReference>
<keyword evidence="1" id="KW-0689">Ribosomal protein</keyword>
<dbReference type="KEGG" id="qsa:O6P43_009522"/>
<proteinExistence type="predicted"/>
<organism evidence="1 2">
    <name type="scientific">Quillaja saponaria</name>
    <name type="common">Soap bark tree</name>
    <dbReference type="NCBI Taxonomy" id="32244"/>
    <lineage>
        <taxon>Eukaryota</taxon>
        <taxon>Viridiplantae</taxon>
        <taxon>Streptophyta</taxon>
        <taxon>Embryophyta</taxon>
        <taxon>Tracheophyta</taxon>
        <taxon>Spermatophyta</taxon>
        <taxon>Magnoliopsida</taxon>
        <taxon>eudicotyledons</taxon>
        <taxon>Gunneridae</taxon>
        <taxon>Pentapetalae</taxon>
        <taxon>rosids</taxon>
        <taxon>fabids</taxon>
        <taxon>Fabales</taxon>
        <taxon>Quillajaceae</taxon>
        <taxon>Quillaja</taxon>
    </lineage>
</organism>
<name>A0AAD7VD92_QUISA</name>
<sequence>MTGNLTENTLKAIKKIDKVRGDREVRHIKCRMKGNKAKEQKQEIKELEQGIVLVKAPFVLREDSSCTLPKIKVKVSQEHADENQLMENESSNLLGAPTLMLSCIKL</sequence>
<reference evidence="1" key="1">
    <citation type="journal article" date="2023" name="Science">
        <title>Elucidation of the pathway for biosynthesis of saponin adjuvants from the soapbark tree.</title>
        <authorList>
            <person name="Reed J."/>
            <person name="Orme A."/>
            <person name="El-Demerdash A."/>
            <person name="Owen C."/>
            <person name="Martin L.B.B."/>
            <person name="Misra R.C."/>
            <person name="Kikuchi S."/>
            <person name="Rejzek M."/>
            <person name="Martin A.C."/>
            <person name="Harkess A."/>
            <person name="Leebens-Mack J."/>
            <person name="Louveau T."/>
            <person name="Stephenson M.J."/>
            <person name="Osbourn A."/>
        </authorList>
    </citation>
    <scope>NUCLEOTIDE SEQUENCE</scope>
    <source>
        <strain evidence="1">S10</strain>
    </source>
</reference>
<dbReference type="Proteomes" id="UP001163823">
    <property type="component" value="Chromosome 4"/>
</dbReference>
<evidence type="ECO:0000313" key="2">
    <source>
        <dbReference type="Proteomes" id="UP001163823"/>
    </source>
</evidence>
<evidence type="ECO:0000313" key="1">
    <source>
        <dbReference type="EMBL" id="KAJ7971498.1"/>
    </source>
</evidence>
<dbReference type="AlphaFoldDB" id="A0AAD7VD92"/>
<keyword evidence="2" id="KW-1185">Reference proteome</keyword>